<reference evidence="4" key="1">
    <citation type="submission" date="2013-03" db="EMBL/GenBank/DDBJ databases">
        <authorList>
            <person name="Jeffery W."/>
            <person name="Warren W."/>
            <person name="Wilson R.K."/>
        </authorList>
    </citation>
    <scope>NUCLEOTIDE SEQUENCE</scope>
    <source>
        <strain evidence="4">female</strain>
    </source>
</reference>
<dbReference type="GeneTree" id="ENSGT00940000181257"/>
<reference evidence="4" key="2">
    <citation type="journal article" date="2014" name="Nat. Commun.">
        <title>The cavefish genome reveals candidate genes for eye loss.</title>
        <authorList>
            <person name="McGaugh S.E."/>
            <person name="Gross J.B."/>
            <person name="Aken B."/>
            <person name="Blin M."/>
            <person name="Borowsky R."/>
            <person name="Chalopin D."/>
            <person name="Hinaux H."/>
            <person name="Jeffery W.R."/>
            <person name="Keene A."/>
            <person name="Ma L."/>
            <person name="Minx P."/>
            <person name="Murphy D."/>
            <person name="O'Quin K.E."/>
            <person name="Retaux S."/>
            <person name="Rohner N."/>
            <person name="Searle S.M."/>
            <person name="Stahl B.A."/>
            <person name="Tabin C."/>
            <person name="Volff J.N."/>
            <person name="Yoshizawa M."/>
            <person name="Warren W.C."/>
        </authorList>
    </citation>
    <scope>NUCLEOTIDE SEQUENCE [LARGE SCALE GENOMIC DNA]</scope>
    <source>
        <strain evidence="4">female</strain>
    </source>
</reference>
<evidence type="ECO:0000256" key="1">
    <source>
        <dbReference type="SAM" id="Coils"/>
    </source>
</evidence>
<dbReference type="STRING" id="7994.ENSAMXP00000041375"/>
<dbReference type="Proteomes" id="UP000018467">
    <property type="component" value="Unassembled WGS sequence"/>
</dbReference>
<feature type="region of interest" description="Disordered" evidence="2">
    <location>
        <begin position="426"/>
        <end position="480"/>
    </location>
</feature>
<organism evidence="3 4">
    <name type="scientific">Astyanax mexicanus</name>
    <name type="common">Blind cave fish</name>
    <name type="synonym">Astyanax fasciatus mexicanus</name>
    <dbReference type="NCBI Taxonomy" id="7994"/>
    <lineage>
        <taxon>Eukaryota</taxon>
        <taxon>Metazoa</taxon>
        <taxon>Chordata</taxon>
        <taxon>Craniata</taxon>
        <taxon>Vertebrata</taxon>
        <taxon>Euteleostomi</taxon>
        <taxon>Actinopterygii</taxon>
        <taxon>Neopterygii</taxon>
        <taxon>Teleostei</taxon>
        <taxon>Ostariophysi</taxon>
        <taxon>Characiformes</taxon>
        <taxon>Characoidei</taxon>
        <taxon>Acestrorhamphidae</taxon>
        <taxon>Acestrorhamphinae</taxon>
        <taxon>Astyanax</taxon>
    </lineage>
</organism>
<keyword evidence="1" id="KW-0175">Coiled coil</keyword>
<sequence>MDRGPLSLRVYRAPNLLLRPWSRHLHLENARSRYLHRKLECASKPCFTVAACTAHPEERRLALLLQRLKMEQKRVLHLNKHDLTRSNPQIYTRKTTDLFIYILPIITEASAIMDSRRQREDQRQEAISRAKDIFFYQSERVRQFRSTVGLSEIQKDIQAEIERKRKEKMASKAQDEEYCSMQKNRLQKELLEKSLLQQKKKEEEMELCRALQKQVEEKKELLAGEALRKEEEEKRQKLFLDSKDQQAKLQLEKREQQIRERQERTKLVTQSMEKHQLQKQPLDEDLLISKAKREDQAKIRQLQSKKEEMKAVMTDSIKEYTKASRKEKERRRLKEKRDDAELLASYKEADRKFLKEQKIKAQKKREKGKELNKFNALQMAEKQELEQRLKQEDLLLESRDAELIKEEEERFQRYAERCIQSAEAAGRSTYTLRKAAQRGVGGGLGPVIDGARSRYLDPEPRPISDNNTEKKSIHQKKKRP</sequence>
<dbReference type="PANTHER" id="PTHR28663:SF1">
    <property type="entry name" value="CILIA- AND FLAGELLA- ASSOCIATED PROTEIN 210"/>
    <property type="match status" value="1"/>
</dbReference>
<name>A0A3B1JHR7_ASTMX</name>
<evidence type="ECO:0008006" key="5">
    <source>
        <dbReference type="Google" id="ProtNLM"/>
    </source>
</evidence>
<evidence type="ECO:0000256" key="2">
    <source>
        <dbReference type="SAM" id="MobiDB-lite"/>
    </source>
</evidence>
<reference evidence="3" key="4">
    <citation type="submission" date="2025-09" db="UniProtKB">
        <authorList>
            <consortium name="Ensembl"/>
        </authorList>
    </citation>
    <scope>IDENTIFICATION</scope>
</reference>
<feature type="compositionally biased region" description="Basic and acidic residues" evidence="2">
    <location>
        <begin position="451"/>
        <end position="472"/>
    </location>
</feature>
<protein>
    <recommendedName>
        <fullName evidence="5">Coiled-coil domain containing 173</fullName>
    </recommendedName>
</protein>
<dbReference type="AlphaFoldDB" id="A0A3B1JHR7"/>
<dbReference type="InParanoid" id="A0A3B1JHR7"/>
<feature type="coiled-coil region" evidence="1">
    <location>
        <begin position="154"/>
        <end position="235"/>
    </location>
</feature>
<dbReference type="InterPro" id="IPR039986">
    <property type="entry name" value="CFAP210"/>
</dbReference>
<accession>A0A3B1JHR7</accession>
<keyword evidence="4" id="KW-1185">Reference proteome</keyword>
<evidence type="ECO:0000313" key="3">
    <source>
        <dbReference type="Ensembl" id="ENSAMXP00000041375.1"/>
    </source>
</evidence>
<feature type="region of interest" description="Disordered" evidence="2">
    <location>
        <begin position="319"/>
        <end position="338"/>
    </location>
</feature>
<dbReference type="Bgee" id="ENSAMXG00000029288">
    <property type="expression patterns" value="Expressed in liver"/>
</dbReference>
<proteinExistence type="predicted"/>
<dbReference type="PANTHER" id="PTHR28663">
    <property type="entry name" value="COILED-COIL DOMAIN-CONTAINING PROTEIN 173"/>
    <property type="match status" value="1"/>
</dbReference>
<dbReference type="Ensembl" id="ENSAMXT00000053346.1">
    <property type="protein sequence ID" value="ENSAMXP00000041375.1"/>
    <property type="gene ID" value="ENSAMXG00000029288.1"/>
</dbReference>
<evidence type="ECO:0000313" key="4">
    <source>
        <dbReference type="Proteomes" id="UP000018467"/>
    </source>
</evidence>
<reference evidence="3" key="3">
    <citation type="submission" date="2025-08" db="UniProtKB">
        <authorList>
            <consortium name="Ensembl"/>
        </authorList>
    </citation>
    <scope>IDENTIFICATION</scope>
</reference>